<sequence>MMKISETIILALCLIALVGGITAAYYWKVDYRGSGDLSNVSDAYEFTGDTTTITSKIGEGISSRININVSGGDVKLSLNDSSQTETLRPNAAGDECTIQNQSGCSACPYHYGCVNQTSSPDGFYIYSENVEDNRDLYNLPQHTGSGTINKVGLWIRFKGDTIGDSFAYFIIKTHGRIYTGAGLGGTSWETSGQVWSKNPHTNNAWTCDEIDALQAGVRLKTLAEGDVMRCSQAYVVVSYAPKYNTYGTLTSKAITPAQIVSWGKLYVNDNVSTQGTNISYKILDATDNSTKCTITGSQASLGYDISCCASGATSIRLFANLTTTNTSNTPTLKDWNVSWVAHV</sequence>
<protein>
    <submittedName>
        <fullName evidence="1">Uncharacterized protein</fullName>
    </submittedName>
</protein>
<proteinExistence type="predicted"/>
<dbReference type="AlphaFoldDB" id="A0A7G9ZBT2"/>
<organism evidence="1">
    <name type="scientific">Candidatus Methanophaga sp. ANME-1 ERB7</name>
    <dbReference type="NCBI Taxonomy" id="2759913"/>
    <lineage>
        <taxon>Archaea</taxon>
        <taxon>Methanobacteriati</taxon>
        <taxon>Methanobacteriota</taxon>
        <taxon>Stenosarchaea group</taxon>
        <taxon>Methanomicrobia</taxon>
        <taxon>Candidatus Methanophagales</taxon>
        <taxon>Candidatus Methanophagaceae</taxon>
        <taxon>Candidatus Methanophaga</taxon>
    </lineage>
</organism>
<reference evidence="1" key="1">
    <citation type="submission" date="2020-06" db="EMBL/GenBank/DDBJ databases">
        <title>Unique genomic features of the anaerobic methanotrophic archaea.</title>
        <authorList>
            <person name="Chadwick G.L."/>
            <person name="Skennerton C.T."/>
            <person name="Laso-Perez R."/>
            <person name="Leu A.O."/>
            <person name="Speth D.R."/>
            <person name="Yu H."/>
            <person name="Morgan-Lang C."/>
            <person name="Hatzenpichler R."/>
            <person name="Goudeau D."/>
            <person name="Malmstrom R."/>
            <person name="Brazelton W.J."/>
            <person name="Woyke T."/>
            <person name="Hallam S.J."/>
            <person name="Tyson G.W."/>
            <person name="Wegener G."/>
            <person name="Boetius A."/>
            <person name="Orphan V."/>
        </authorList>
    </citation>
    <scope>NUCLEOTIDE SEQUENCE</scope>
</reference>
<accession>A0A7G9ZBT2</accession>
<evidence type="ECO:0000313" key="1">
    <source>
        <dbReference type="EMBL" id="QNO57716.1"/>
    </source>
</evidence>
<gene>
    <name evidence="1" type="ORF">GBAFDLPJ_00010</name>
</gene>
<dbReference type="EMBL" id="MT631700">
    <property type="protein sequence ID" value="QNO57716.1"/>
    <property type="molecule type" value="Genomic_DNA"/>
</dbReference>
<name>A0A7G9ZBT2_9EURY</name>